<accession>A0ABX7ARF2</accession>
<keyword evidence="2" id="KW-1185">Reference proteome</keyword>
<organism evidence="1 2">
    <name type="scientific">Lysinibacillus agricola</name>
    <dbReference type="NCBI Taxonomy" id="2590012"/>
    <lineage>
        <taxon>Bacteria</taxon>
        <taxon>Bacillati</taxon>
        <taxon>Bacillota</taxon>
        <taxon>Bacilli</taxon>
        <taxon>Bacillales</taxon>
        <taxon>Bacillaceae</taxon>
        <taxon>Lysinibacillus</taxon>
    </lineage>
</organism>
<evidence type="ECO:0000313" key="1">
    <source>
        <dbReference type="EMBL" id="QQP10819.1"/>
    </source>
</evidence>
<evidence type="ECO:0008006" key="3">
    <source>
        <dbReference type="Google" id="ProtNLM"/>
    </source>
</evidence>
<gene>
    <name evidence="1" type="ORF">FJQ98_16365</name>
</gene>
<evidence type="ECO:0000313" key="2">
    <source>
        <dbReference type="Proteomes" id="UP000596049"/>
    </source>
</evidence>
<sequence>MREWKSQVNGKHLRVLIDEGESFKILQELESIVKRISNNSNSFKLDEYDKEEFEELLGTIESDTYAGEAALMDYIKGENWISNIDELVDDRLSQFYDLCDKHDIWVTV</sequence>
<dbReference type="Proteomes" id="UP000596049">
    <property type="component" value="Chromosome"/>
</dbReference>
<proteinExistence type="predicted"/>
<reference evidence="1 2" key="1">
    <citation type="submission" date="2020-01" db="EMBL/GenBank/DDBJ databases">
        <authorList>
            <person name="Liu G."/>
            <person name="Liu B."/>
        </authorList>
    </citation>
    <scope>NUCLEOTIDE SEQUENCE [LARGE SCALE GENOMIC DNA]</scope>
    <source>
        <strain evidence="1 2">FJAT-51161</strain>
    </source>
</reference>
<name>A0ABX7ARF2_9BACI</name>
<dbReference type="RefSeq" id="WP_053595717.1">
    <property type="nucleotide sequence ID" value="NZ_CP067341.1"/>
</dbReference>
<dbReference type="EMBL" id="CP067341">
    <property type="protein sequence ID" value="QQP10819.1"/>
    <property type="molecule type" value="Genomic_DNA"/>
</dbReference>
<protein>
    <recommendedName>
        <fullName evidence="3">Barstar (barnase inhibitor) domain-containing protein</fullName>
    </recommendedName>
</protein>